<name>A0A7D5P0E3_9EURY</name>
<evidence type="ECO:0000313" key="3">
    <source>
        <dbReference type="Proteomes" id="UP000509667"/>
    </source>
</evidence>
<dbReference type="GeneID" id="56078384"/>
<feature type="compositionally biased region" description="Basic and acidic residues" evidence="1">
    <location>
        <begin position="1"/>
        <end position="13"/>
    </location>
</feature>
<evidence type="ECO:0000256" key="1">
    <source>
        <dbReference type="SAM" id="MobiDB-lite"/>
    </source>
</evidence>
<gene>
    <name evidence="2" type="ORF">HZS55_10935</name>
</gene>
<protein>
    <submittedName>
        <fullName evidence="2">Uncharacterized protein</fullName>
    </submittedName>
</protein>
<dbReference type="Proteomes" id="UP000509667">
    <property type="component" value="Chromosome"/>
</dbReference>
<dbReference type="OrthoDB" id="241883at2157"/>
<feature type="region of interest" description="Disordered" evidence="1">
    <location>
        <begin position="1"/>
        <end position="22"/>
    </location>
</feature>
<accession>A0A7D5P0E3</accession>
<dbReference type="RefSeq" id="WP_179911704.1">
    <property type="nucleotide sequence ID" value="NZ_CP058910.1"/>
</dbReference>
<dbReference type="AlphaFoldDB" id="A0A7D5P0E3"/>
<sequence length="190" mass="20745">MTRDRSDSTDISHSEPTADPGFRAWMDATADRFESADERRVDVFVRSMLPPLGAKSSQEALIARLDELAAGSSIDGVSVTVTGNRLCLCETCAGTDAERSLLDRIAELDEWGEDHDATASPFFERRELDSAMAEETARALVPPRVTAALYCDDALAGVFPCRIGGREYAVADFADALEHFCAERRLVVEP</sequence>
<proteinExistence type="predicted"/>
<keyword evidence="3" id="KW-1185">Reference proteome</keyword>
<reference evidence="2 3" key="1">
    <citation type="submission" date="2020-07" db="EMBL/GenBank/DDBJ databases">
        <title>Halosimplex pelagicum sp. nov. and Halosimplex rubrum sp. nov., isolated from salted brown alga Laminaria, and emended description of the genus Halosimplex.</title>
        <authorList>
            <person name="Cui H."/>
        </authorList>
    </citation>
    <scope>NUCLEOTIDE SEQUENCE [LARGE SCALE GENOMIC DNA]</scope>
    <source>
        <strain evidence="2 3">R27</strain>
    </source>
</reference>
<dbReference type="InterPro" id="IPR046783">
    <property type="entry name" value="HTH_63"/>
</dbReference>
<dbReference type="KEGG" id="hrr:HZS55_10935"/>
<dbReference type="Pfam" id="PF20575">
    <property type="entry name" value="HTH_63"/>
    <property type="match status" value="1"/>
</dbReference>
<organism evidence="2 3">
    <name type="scientific">Halosimplex rubrum</name>
    <dbReference type="NCBI Taxonomy" id="869889"/>
    <lineage>
        <taxon>Archaea</taxon>
        <taxon>Methanobacteriati</taxon>
        <taxon>Methanobacteriota</taxon>
        <taxon>Stenosarchaea group</taxon>
        <taxon>Halobacteria</taxon>
        <taxon>Halobacteriales</taxon>
        <taxon>Haloarculaceae</taxon>
        <taxon>Halosimplex</taxon>
    </lineage>
</organism>
<dbReference type="EMBL" id="CP058910">
    <property type="protein sequence ID" value="QLH77786.1"/>
    <property type="molecule type" value="Genomic_DNA"/>
</dbReference>
<evidence type="ECO:0000313" key="2">
    <source>
        <dbReference type="EMBL" id="QLH77786.1"/>
    </source>
</evidence>